<dbReference type="AlphaFoldDB" id="A0A2S7X2W7"/>
<comment type="caution">
    <text evidence="1">The sequence shown here is derived from an EMBL/GenBank/DDBJ whole genome shotgun (WGS) entry which is preliminary data.</text>
</comment>
<reference evidence="1 2" key="1">
    <citation type="submission" date="2016-12" db="EMBL/GenBank/DDBJ databases">
        <title>Diversity of luminous bacteria.</title>
        <authorList>
            <person name="Yoshizawa S."/>
            <person name="Kogure K."/>
        </authorList>
    </citation>
    <scope>NUCLEOTIDE SEQUENCE [LARGE SCALE GENOMIC DNA]</scope>
    <source>
        <strain evidence="1 2">ATCC 33715</strain>
    </source>
</reference>
<evidence type="ECO:0000313" key="1">
    <source>
        <dbReference type="EMBL" id="PQJ84455.1"/>
    </source>
</evidence>
<proteinExistence type="predicted"/>
<dbReference type="EMBL" id="MSCO01000002">
    <property type="protein sequence ID" value="PQJ84455.1"/>
    <property type="molecule type" value="Genomic_DNA"/>
</dbReference>
<name>A0A2S7X2W7_9GAMM</name>
<sequence>MESALIGLAGVVLGALLSEYFRRKNRIEIYSQKVFDKRLAIHEELYAMFVSGHDVVSEVMTNTELSKSEREDLTSSIIFPLCQFMDRNGFYLNDYLTVQVATAYMGAEDVLDNDSDLDIASARARVYELSKITKKMILEESGVTEAFKHFSVISKSKPDSDVIKRVKELEKARV</sequence>
<accession>A0A2S7X2W7</accession>
<gene>
    <name evidence="1" type="ORF">BTO22_13050</name>
</gene>
<organism evidence="1 2">
    <name type="scientific">Aliivibrio sifiae</name>
    <dbReference type="NCBI Taxonomy" id="566293"/>
    <lineage>
        <taxon>Bacteria</taxon>
        <taxon>Pseudomonadati</taxon>
        <taxon>Pseudomonadota</taxon>
        <taxon>Gammaproteobacteria</taxon>
        <taxon>Vibrionales</taxon>
        <taxon>Vibrionaceae</taxon>
        <taxon>Aliivibrio</taxon>
    </lineage>
</organism>
<dbReference type="Proteomes" id="UP000239263">
    <property type="component" value="Unassembled WGS sequence"/>
</dbReference>
<evidence type="ECO:0000313" key="2">
    <source>
        <dbReference type="Proteomes" id="UP000239263"/>
    </source>
</evidence>
<dbReference type="OrthoDB" id="7068735at2"/>
<protein>
    <submittedName>
        <fullName evidence="1">Uncharacterized protein</fullName>
    </submittedName>
</protein>